<dbReference type="InterPro" id="IPR011659">
    <property type="entry name" value="WD40"/>
</dbReference>
<accession>K9YTH0</accession>
<dbReference type="HOGENOM" id="CLU_101699_1_0_3"/>
<evidence type="ECO:0000256" key="1">
    <source>
        <dbReference type="ARBA" id="ARBA00009820"/>
    </source>
</evidence>
<dbReference type="Pfam" id="PF07676">
    <property type="entry name" value="PD40"/>
    <property type="match status" value="2"/>
</dbReference>
<reference evidence="3" key="1">
    <citation type="submission" date="2012-04" db="EMBL/GenBank/DDBJ databases">
        <title>Finished genome of Dactylococcopsis salina PCC 8305.</title>
        <authorList>
            <consortium name="US DOE Joint Genome Institute"/>
            <person name="Gugger M."/>
            <person name="Coursin T."/>
            <person name="Rippka R."/>
            <person name="Tandeau De Marsac N."/>
            <person name="Huntemann M."/>
            <person name="Wei C.-L."/>
            <person name="Han J."/>
            <person name="Detter J.C."/>
            <person name="Han C."/>
            <person name="Tapia R."/>
            <person name="Daligault H."/>
            <person name="Chen A."/>
            <person name="Krypides N."/>
            <person name="Mavromatis K."/>
            <person name="Markowitz V."/>
            <person name="Szeto E."/>
            <person name="Ivanova N."/>
            <person name="Ovchinnikova G."/>
            <person name="Pagani I."/>
            <person name="Pati A."/>
            <person name="Goodwin L."/>
            <person name="Peters L."/>
            <person name="Pitluck S."/>
            <person name="Woyke T."/>
            <person name="Kerfeld C."/>
        </authorList>
    </citation>
    <scope>NUCLEOTIDE SEQUENCE [LARGE SCALE GENOMIC DNA]</scope>
    <source>
        <strain evidence="3">PCC 8305</strain>
    </source>
</reference>
<dbReference type="eggNOG" id="COG0823">
    <property type="taxonomic scope" value="Bacteria"/>
</dbReference>
<dbReference type="InterPro" id="IPR011042">
    <property type="entry name" value="6-blade_b-propeller_TolB-like"/>
</dbReference>
<feature type="chain" id="PRO_5003938559" evidence="2">
    <location>
        <begin position="20"/>
        <end position="166"/>
    </location>
</feature>
<gene>
    <name evidence="3" type="ORF">Dacsa_0645</name>
</gene>
<evidence type="ECO:0000256" key="2">
    <source>
        <dbReference type="SAM" id="SignalP"/>
    </source>
</evidence>
<dbReference type="PANTHER" id="PTHR36842">
    <property type="entry name" value="PROTEIN TOLB HOMOLOG"/>
    <property type="match status" value="1"/>
</dbReference>
<keyword evidence="4" id="KW-1185">Reference proteome</keyword>
<dbReference type="PROSITE" id="PS51257">
    <property type="entry name" value="PROKAR_LIPOPROTEIN"/>
    <property type="match status" value="1"/>
</dbReference>
<organism evidence="3 4">
    <name type="scientific">Dactylococcopsis salina (strain PCC 8305)</name>
    <name type="common">Myxobactron salinum</name>
    <dbReference type="NCBI Taxonomy" id="13035"/>
    <lineage>
        <taxon>Bacteria</taxon>
        <taxon>Bacillati</taxon>
        <taxon>Cyanobacteriota</taxon>
        <taxon>Cyanophyceae</taxon>
        <taxon>Nodosilineales</taxon>
        <taxon>Cymatolegaceae</taxon>
        <taxon>Dactylococcopsis</taxon>
    </lineage>
</organism>
<evidence type="ECO:0000313" key="4">
    <source>
        <dbReference type="Proteomes" id="UP000010482"/>
    </source>
</evidence>
<dbReference type="EMBL" id="CP003944">
    <property type="protein sequence ID" value="AFZ49413.1"/>
    <property type="molecule type" value="Genomic_DNA"/>
</dbReference>
<dbReference type="Proteomes" id="UP000010482">
    <property type="component" value="Chromosome"/>
</dbReference>
<dbReference type="RefSeq" id="WP_015228425.1">
    <property type="nucleotide sequence ID" value="NC_019780.1"/>
</dbReference>
<protein>
    <submittedName>
        <fullName evidence="3">Periplasmic component of the Tol biopolymer transport system</fullName>
    </submittedName>
</protein>
<evidence type="ECO:0000313" key="3">
    <source>
        <dbReference type="EMBL" id="AFZ49413.1"/>
    </source>
</evidence>
<comment type="similarity">
    <text evidence="1">Belongs to the TolB family.</text>
</comment>
<name>K9YTH0_DACS8</name>
<dbReference type="PATRIC" id="fig|13035.3.peg.727"/>
<keyword evidence="2" id="KW-0732">Signal</keyword>
<sequence>MARRSLNWFAGLILSQLLASCGGYPEVVKVPFSQGGEALNSPASEFHPHLADQYVAFVSDRNGSQDVYLYDRRDRALISLPGLNALDEMASDPSVSEDGRLIAFTKTRQGQTDIYLYNRETRSLRNLTPDLAAQVRNPTISADGSIIAFEANPDGNWDIITVNRNQ</sequence>
<dbReference type="OrthoDB" id="459216at2"/>
<dbReference type="STRING" id="13035.Dacsa_0645"/>
<dbReference type="AlphaFoldDB" id="K9YTH0"/>
<dbReference type="SUPFAM" id="SSF69304">
    <property type="entry name" value="Tricorn protease N-terminal domain"/>
    <property type="match status" value="1"/>
</dbReference>
<feature type="signal peptide" evidence="2">
    <location>
        <begin position="1"/>
        <end position="19"/>
    </location>
</feature>
<dbReference type="Gene3D" id="2.120.10.30">
    <property type="entry name" value="TolB, C-terminal domain"/>
    <property type="match status" value="1"/>
</dbReference>
<dbReference type="KEGG" id="dsl:Dacsa_0645"/>
<proteinExistence type="inferred from homology"/>